<comment type="caution">
    <text evidence="3">The sequence shown here is derived from an EMBL/GenBank/DDBJ whole genome shotgun (WGS) entry which is preliminary data.</text>
</comment>
<feature type="transmembrane region" description="Helical" evidence="2">
    <location>
        <begin position="197"/>
        <end position="218"/>
    </location>
</feature>
<protein>
    <submittedName>
        <fullName evidence="3">Uncharacterized protein</fullName>
    </submittedName>
</protein>
<reference evidence="3 4" key="1">
    <citation type="journal article" date="2018" name="Evol. Lett.">
        <title>Horizontal gene cluster transfer increased hallucinogenic mushroom diversity.</title>
        <authorList>
            <person name="Reynolds H.T."/>
            <person name="Vijayakumar V."/>
            <person name="Gluck-Thaler E."/>
            <person name="Korotkin H.B."/>
            <person name="Matheny P.B."/>
            <person name="Slot J.C."/>
        </authorList>
    </citation>
    <scope>NUCLEOTIDE SEQUENCE [LARGE SCALE GENOMIC DNA]</scope>
    <source>
        <strain evidence="3 4">SRW20</strain>
    </source>
</reference>
<dbReference type="InParanoid" id="A0A409W4S7"/>
<accession>A0A409W4S7</accession>
<keyword evidence="2" id="KW-1133">Transmembrane helix</keyword>
<evidence type="ECO:0000256" key="2">
    <source>
        <dbReference type="SAM" id="Phobius"/>
    </source>
</evidence>
<sequence>MAPLSPRFDNAWGPSALLTEDDLPFELLAVVLMMLAAVAVMFALATADVAVSWRLFLRHTKWLYTEDIHLLYKAVFPKFWIFLILRCYVVWGRRKSILILTGLFLVVSTVFGIIGEGTTIPSLKRFIIIYIILSLVLNLGVTVLTAGRIIWIAREVKKIVGKELASHYHFAVGVLVESGLIYTASMVLVVILSPTNFVLMAAVISIRVVCIVPILLIVQIMLGQSVKDVQTTVNKLQGGTTGRPQVVLDTIVSTNIEFDQSRGAAYEEPDTEETEDTGRLEQSDSSSAPSGS</sequence>
<gene>
    <name evidence="3" type="ORF">CVT26_010335</name>
</gene>
<feature type="compositionally biased region" description="Polar residues" evidence="1">
    <location>
        <begin position="283"/>
        <end position="292"/>
    </location>
</feature>
<feature type="transmembrane region" description="Helical" evidence="2">
    <location>
        <begin position="127"/>
        <end position="147"/>
    </location>
</feature>
<evidence type="ECO:0000313" key="3">
    <source>
        <dbReference type="EMBL" id="PPQ73513.1"/>
    </source>
</evidence>
<dbReference type="OrthoDB" id="3019750at2759"/>
<dbReference type="AlphaFoldDB" id="A0A409W4S7"/>
<dbReference type="Proteomes" id="UP000284706">
    <property type="component" value="Unassembled WGS sequence"/>
</dbReference>
<keyword evidence="4" id="KW-1185">Reference proteome</keyword>
<feature type="region of interest" description="Disordered" evidence="1">
    <location>
        <begin position="259"/>
        <end position="292"/>
    </location>
</feature>
<evidence type="ECO:0000313" key="4">
    <source>
        <dbReference type="Proteomes" id="UP000284706"/>
    </source>
</evidence>
<name>A0A409W4S7_9AGAR</name>
<organism evidence="3 4">
    <name type="scientific">Gymnopilus dilepis</name>
    <dbReference type="NCBI Taxonomy" id="231916"/>
    <lineage>
        <taxon>Eukaryota</taxon>
        <taxon>Fungi</taxon>
        <taxon>Dikarya</taxon>
        <taxon>Basidiomycota</taxon>
        <taxon>Agaricomycotina</taxon>
        <taxon>Agaricomycetes</taxon>
        <taxon>Agaricomycetidae</taxon>
        <taxon>Agaricales</taxon>
        <taxon>Agaricineae</taxon>
        <taxon>Hymenogastraceae</taxon>
        <taxon>Gymnopilus</taxon>
    </lineage>
</organism>
<proteinExistence type="predicted"/>
<dbReference type="EMBL" id="NHYE01005400">
    <property type="protein sequence ID" value="PPQ73513.1"/>
    <property type="molecule type" value="Genomic_DNA"/>
</dbReference>
<feature type="transmembrane region" description="Helical" evidence="2">
    <location>
        <begin position="168"/>
        <end position="191"/>
    </location>
</feature>
<feature type="transmembrane region" description="Helical" evidence="2">
    <location>
        <begin position="96"/>
        <end position="115"/>
    </location>
</feature>
<keyword evidence="2" id="KW-0812">Transmembrane</keyword>
<keyword evidence="2" id="KW-0472">Membrane</keyword>
<evidence type="ECO:0000256" key="1">
    <source>
        <dbReference type="SAM" id="MobiDB-lite"/>
    </source>
</evidence>
<feature type="transmembrane region" description="Helical" evidence="2">
    <location>
        <begin position="27"/>
        <end position="50"/>
    </location>
</feature>